<reference evidence="2 3" key="1">
    <citation type="submission" date="2019-01" db="EMBL/GenBank/DDBJ databases">
        <title>Genome sequencing of strain FW10M-9.</title>
        <authorList>
            <person name="Heo J."/>
            <person name="Kim S.-J."/>
            <person name="Kim J.-S."/>
            <person name="Hong S.-B."/>
            <person name="Kwon S.-W."/>
        </authorList>
    </citation>
    <scope>NUCLEOTIDE SEQUENCE [LARGE SCALE GENOMIC DNA]</scope>
    <source>
        <strain evidence="2 3">FW10M-9</strain>
    </source>
</reference>
<gene>
    <name evidence="2" type="ORF">ET471_00035</name>
</gene>
<evidence type="ECO:0000313" key="3">
    <source>
        <dbReference type="Proteomes" id="UP000292118"/>
    </source>
</evidence>
<dbReference type="AlphaFoldDB" id="A0A4P6F9Q6"/>
<dbReference type="EMBL" id="CP035493">
    <property type="protein sequence ID" value="QAY71663.1"/>
    <property type="molecule type" value="Genomic_DNA"/>
</dbReference>
<dbReference type="KEGG" id="xya:ET471_00035"/>
<keyword evidence="1" id="KW-1133">Transmembrane helix</keyword>
<proteinExistence type="predicted"/>
<sequence>MPVAPDFTALGSDEKLARIIGALMTVALLVAVIVLIASAITWAIASNAGSWHLAQRARAGVLVALGGAVLAGGAIAWMSWLLGVGLSFFLPGTGIGVGSTISA</sequence>
<evidence type="ECO:0000313" key="2">
    <source>
        <dbReference type="EMBL" id="QAY71663.1"/>
    </source>
</evidence>
<keyword evidence="1" id="KW-0472">Membrane</keyword>
<dbReference type="Pfam" id="PF19607">
    <property type="entry name" value="DUF6112"/>
    <property type="match status" value="1"/>
</dbReference>
<keyword evidence="1" id="KW-0812">Transmembrane</keyword>
<keyword evidence="3" id="KW-1185">Reference proteome</keyword>
<accession>A0A4P6F9Q6</accession>
<protein>
    <submittedName>
        <fullName evidence="2">Uncharacterized protein</fullName>
    </submittedName>
</protein>
<organism evidence="2 3">
    <name type="scientific">Xylanimonas protaetiae</name>
    <dbReference type="NCBI Taxonomy" id="2509457"/>
    <lineage>
        <taxon>Bacteria</taxon>
        <taxon>Bacillati</taxon>
        <taxon>Actinomycetota</taxon>
        <taxon>Actinomycetes</taxon>
        <taxon>Micrococcales</taxon>
        <taxon>Promicromonosporaceae</taxon>
        <taxon>Xylanimonas</taxon>
    </lineage>
</organism>
<dbReference type="Proteomes" id="UP000292118">
    <property type="component" value="Chromosome"/>
</dbReference>
<name>A0A4P6F9Q6_9MICO</name>
<feature type="transmembrane region" description="Helical" evidence="1">
    <location>
        <begin position="57"/>
        <end position="80"/>
    </location>
</feature>
<feature type="transmembrane region" description="Helical" evidence="1">
    <location>
        <begin position="20"/>
        <end position="45"/>
    </location>
</feature>
<dbReference type="InterPro" id="IPR046094">
    <property type="entry name" value="DUF6112"/>
</dbReference>
<evidence type="ECO:0000256" key="1">
    <source>
        <dbReference type="SAM" id="Phobius"/>
    </source>
</evidence>